<dbReference type="SUPFAM" id="SSF52540">
    <property type="entry name" value="P-loop containing nucleoside triphosphate hydrolases"/>
    <property type="match status" value="1"/>
</dbReference>
<dbReference type="InterPro" id="IPR027417">
    <property type="entry name" value="P-loop_NTPase"/>
</dbReference>
<dbReference type="Gene3D" id="3.40.50.300">
    <property type="entry name" value="P-loop containing nucleotide triphosphate hydrolases"/>
    <property type="match status" value="1"/>
</dbReference>
<dbReference type="PANTHER" id="PTHR42700:SF1">
    <property type="entry name" value="SULFATE ADENYLYLTRANSFERASE"/>
    <property type="match status" value="1"/>
</dbReference>
<proteinExistence type="predicted"/>
<dbReference type="NCBIfam" id="NF004041">
    <property type="entry name" value="PRK05541.1"/>
    <property type="match status" value="1"/>
</dbReference>
<dbReference type="Pfam" id="PF01583">
    <property type="entry name" value="APS_kinase"/>
    <property type="match status" value="1"/>
</dbReference>
<dbReference type="GO" id="GO:0004020">
    <property type="term" value="F:adenylylsulfate kinase activity"/>
    <property type="evidence" value="ECO:0007669"/>
    <property type="project" value="UniProtKB-EC"/>
</dbReference>
<evidence type="ECO:0000256" key="1">
    <source>
        <dbReference type="ARBA" id="ARBA00022679"/>
    </source>
</evidence>
<dbReference type="PANTHER" id="PTHR42700">
    <property type="entry name" value="SULFATE ADENYLYLTRANSFERASE"/>
    <property type="match status" value="1"/>
</dbReference>
<evidence type="ECO:0000313" key="4">
    <source>
        <dbReference type="Proteomes" id="UP001195903"/>
    </source>
</evidence>
<comment type="caution">
    <text evidence="3">The sequence shown here is derived from an EMBL/GenBank/DDBJ whole genome shotgun (WGS) entry which is preliminary data.</text>
</comment>
<accession>A0ABS5V3D2</accession>
<dbReference type="EMBL" id="JAHEPS010000003">
    <property type="protein sequence ID" value="MBT1444930.1"/>
    <property type="molecule type" value="Genomic_DNA"/>
</dbReference>
<reference evidence="3 4" key="1">
    <citation type="submission" date="2021-05" db="EMBL/GenBank/DDBJ databases">
        <title>Shewanella sp. JM162201.</title>
        <authorList>
            <person name="Xu S."/>
            <person name="Li A."/>
        </authorList>
    </citation>
    <scope>NUCLEOTIDE SEQUENCE [LARGE SCALE GENOMIC DNA]</scope>
    <source>
        <strain evidence="3 4">JM162201</strain>
    </source>
</reference>
<evidence type="ECO:0000259" key="2">
    <source>
        <dbReference type="Pfam" id="PF01583"/>
    </source>
</evidence>
<feature type="domain" description="APS kinase" evidence="2">
    <location>
        <begin position="3"/>
        <end position="146"/>
    </location>
</feature>
<sequence>MTGQVIWITGLPGAGKTTFSCALIERLSVAGMKTIHLDGDALRQVFSNQDYSQTGRLALAMQYAKLAGLLAGQGAHVVISTVSMFHQIHEWNRLNLPGYFEVFLNPPFEELKRRNQKGLYHGIDAHNLELALGMAPEFPKEPDLKLDNTNLDEFKIGVETVTRHCLTVFGASHD</sequence>
<keyword evidence="1 3" id="KW-0808">Transferase</keyword>
<dbReference type="InterPro" id="IPR059117">
    <property type="entry name" value="APS_kinase_dom"/>
</dbReference>
<keyword evidence="3" id="KW-0418">Kinase</keyword>
<dbReference type="Proteomes" id="UP001195903">
    <property type="component" value="Unassembled WGS sequence"/>
</dbReference>
<dbReference type="RefSeq" id="WP_214507123.1">
    <property type="nucleotide sequence ID" value="NZ_JAHEPS010000003.1"/>
</dbReference>
<dbReference type="EC" id="2.7.1.25" evidence="3"/>
<protein>
    <submittedName>
        <fullName evidence="3">Adenylyl-sulfate kinase</fullName>
        <ecNumber evidence="3">2.7.1.25</ecNumber>
    </submittedName>
</protein>
<dbReference type="InterPro" id="IPR050512">
    <property type="entry name" value="Sulf_AdTrans/APS_kinase"/>
</dbReference>
<organism evidence="3 4">
    <name type="scientific">Shewanella jiangmenensis</name>
    <dbReference type="NCBI Taxonomy" id="2837387"/>
    <lineage>
        <taxon>Bacteria</taxon>
        <taxon>Pseudomonadati</taxon>
        <taxon>Pseudomonadota</taxon>
        <taxon>Gammaproteobacteria</taxon>
        <taxon>Alteromonadales</taxon>
        <taxon>Shewanellaceae</taxon>
        <taxon>Shewanella</taxon>
    </lineage>
</organism>
<gene>
    <name evidence="3" type="ORF">KJI95_10385</name>
</gene>
<keyword evidence="4" id="KW-1185">Reference proteome</keyword>
<name>A0ABS5V3D2_9GAMM</name>
<evidence type="ECO:0000313" key="3">
    <source>
        <dbReference type="EMBL" id="MBT1444930.1"/>
    </source>
</evidence>